<name>A0A2M7DP66_9BACT</name>
<feature type="transmembrane region" description="Helical" evidence="8">
    <location>
        <begin position="301"/>
        <end position="334"/>
    </location>
</feature>
<evidence type="ECO:0000313" key="9">
    <source>
        <dbReference type="EMBL" id="PIV51569.1"/>
    </source>
</evidence>
<feature type="transmembrane region" description="Helical" evidence="8">
    <location>
        <begin position="66"/>
        <end position="91"/>
    </location>
</feature>
<keyword evidence="5 8" id="KW-0812">Transmembrane</keyword>
<dbReference type="InterPro" id="IPR002549">
    <property type="entry name" value="AI-2E-like"/>
</dbReference>
<comment type="subcellular location">
    <subcellularLocation>
        <location evidence="1">Cell membrane</location>
        <topology evidence="1">Multi-pass membrane protein</topology>
    </subcellularLocation>
</comment>
<dbReference type="GO" id="GO:0055085">
    <property type="term" value="P:transmembrane transport"/>
    <property type="evidence" value="ECO:0007669"/>
    <property type="project" value="TreeGrafter"/>
</dbReference>
<keyword evidence="4" id="KW-1003">Cell membrane</keyword>
<evidence type="ECO:0000256" key="1">
    <source>
        <dbReference type="ARBA" id="ARBA00004651"/>
    </source>
</evidence>
<reference evidence="10" key="1">
    <citation type="submission" date="2017-09" db="EMBL/GenBank/DDBJ databases">
        <title>Depth-based differentiation of microbial function through sediment-hosted aquifers and enrichment of novel symbionts in the deep terrestrial subsurface.</title>
        <authorList>
            <person name="Probst A.J."/>
            <person name="Ladd B."/>
            <person name="Jarett J.K."/>
            <person name="Geller-Mcgrath D.E."/>
            <person name="Sieber C.M.K."/>
            <person name="Emerson J.B."/>
            <person name="Anantharaman K."/>
            <person name="Thomas B.C."/>
            <person name="Malmstrom R."/>
            <person name="Stieglmeier M."/>
            <person name="Klingl A."/>
            <person name="Woyke T."/>
            <person name="Ryan C.M."/>
            <person name="Banfield J.F."/>
        </authorList>
    </citation>
    <scope>NUCLEOTIDE SEQUENCE [LARGE SCALE GENOMIC DNA]</scope>
</reference>
<evidence type="ECO:0000313" key="10">
    <source>
        <dbReference type="Proteomes" id="UP000228896"/>
    </source>
</evidence>
<gene>
    <name evidence="9" type="ORF">COS18_02520</name>
</gene>
<comment type="caution">
    <text evidence="9">The sequence shown here is derived from an EMBL/GenBank/DDBJ whole genome shotgun (WGS) entry which is preliminary data.</text>
</comment>
<dbReference type="Pfam" id="PF01594">
    <property type="entry name" value="AI-2E_transport"/>
    <property type="match status" value="1"/>
</dbReference>
<accession>A0A2M7DP66</accession>
<comment type="similarity">
    <text evidence="2">Belongs to the autoinducer-2 exporter (AI-2E) (TC 2.A.86) family.</text>
</comment>
<feature type="transmembrane region" description="Helical" evidence="8">
    <location>
        <begin position="257"/>
        <end position="281"/>
    </location>
</feature>
<evidence type="ECO:0000256" key="3">
    <source>
        <dbReference type="ARBA" id="ARBA00022448"/>
    </source>
</evidence>
<dbReference type="Proteomes" id="UP000228896">
    <property type="component" value="Unassembled WGS sequence"/>
</dbReference>
<organism evidence="9 10">
    <name type="scientific">Candidatus Falkowbacteria bacterium CG02_land_8_20_14_3_00_36_14</name>
    <dbReference type="NCBI Taxonomy" id="1974560"/>
    <lineage>
        <taxon>Bacteria</taxon>
        <taxon>Candidatus Falkowiibacteriota</taxon>
    </lineage>
</organism>
<evidence type="ECO:0000256" key="2">
    <source>
        <dbReference type="ARBA" id="ARBA00009773"/>
    </source>
</evidence>
<evidence type="ECO:0000256" key="6">
    <source>
        <dbReference type="ARBA" id="ARBA00022989"/>
    </source>
</evidence>
<feature type="transmembrane region" description="Helical" evidence="8">
    <location>
        <begin position="153"/>
        <end position="172"/>
    </location>
</feature>
<feature type="transmembrane region" description="Helical" evidence="8">
    <location>
        <begin position="206"/>
        <end position="226"/>
    </location>
</feature>
<evidence type="ECO:0000256" key="5">
    <source>
        <dbReference type="ARBA" id="ARBA00022692"/>
    </source>
</evidence>
<evidence type="ECO:0000256" key="7">
    <source>
        <dbReference type="ARBA" id="ARBA00023136"/>
    </source>
</evidence>
<evidence type="ECO:0000256" key="8">
    <source>
        <dbReference type="SAM" id="Phobius"/>
    </source>
</evidence>
<dbReference type="EMBL" id="PETS01000056">
    <property type="protein sequence ID" value="PIV51569.1"/>
    <property type="molecule type" value="Genomic_DNA"/>
</dbReference>
<dbReference type="PANTHER" id="PTHR21716:SF53">
    <property type="entry name" value="PERMEASE PERM-RELATED"/>
    <property type="match status" value="1"/>
</dbReference>
<evidence type="ECO:0000256" key="4">
    <source>
        <dbReference type="ARBA" id="ARBA00022475"/>
    </source>
</evidence>
<sequence>MEIKDKPININITTFTIFKVIMVFLLLYFLFLIKDILIILFISLIFSSAVDPWVDWMQKRKIPRVIGVLLIYFVLFAVLASALVLIIPPIVEQIGDLSANFPNYFNKVISGITAFKEFSAQYGILDSIKENLGTLSSNLQSAAGSIFSTVTNIFGGILSFFLVLVLTFYMVVEENAIKKLVWSIAPEQHQPYIMQLINRMQKKIGLWLRGQLILSLVIFLLTYLALTIFKVKYALVLALIAGITEFVPYLGPTLGAIPAIFLAFTQSPSLAAFVAIIYYIIQLVENNILVPKIMQKAVGLNPIISISVLMIGFKVAGVVGAIMSIPVATAVSVFIKDIFASRAAVVDKERAG</sequence>
<keyword evidence="7 8" id="KW-0472">Membrane</keyword>
<dbReference type="PANTHER" id="PTHR21716">
    <property type="entry name" value="TRANSMEMBRANE PROTEIN"/>
    <property type="match status" value="1"/>
</dbReference>
<dbReference type="GO" id="GO:0005886">
    <property type="term" value="C:plasma membrane"/>
    <property type="evidence" value="ECO:0007669"/>
    <property type="project" value="UniProtKB-SubCell"/>
</dbReference>
<proteinExistence type="inferred from homology"/>
<keyword evidence="6 8" id="KW-1133">Transmembrane helix</keyword>
<protein>
    <recommendedName>
        <fullName evidence="11">AI-2E family transporter</fullName>
    </recommendedName>
</protein>
<dbReference type="AlphaFoldDB" id="A0A2M7DP66"/>
<keyword evidence="3" id="KW-0813">Transport</keyword>
<feature type="transmembrane region" description="Helical" evidence="8">
    <location>
        <begin position="232"/>
        <end position="250"/>
    </location>
</feature>
<evidence type="ECO:0008006" key="11">
    <source>
        <dbReference type="Google" id="ProtNLM"/>
    </source>
</evidence>